<reference evidence="2 3" key="1">
    <citation type="submission" date="2015-12" db="EMBL/GenBank/DDBJ databases">
        <title>The genome of Folsomia candida.</title>
        <authorList>
            <person name="Faddeeva A."/>
            <person name="Derks M.F."/>
            <person name="Anvar Y."/>
            <person name="Smit S."/>
            <person name="Van Straalen N."/>
            <person name="Roelofs D."/>
        </authorList>
    </citation>
    <scope>NUCLEOTIDE SEQUENCE [LARGE SCALE GENOMIC DNA]</scope>
    <source>
        <strain evidence="2 3">VU population</strain>
        <tissue evidence="2">Whole body</tissue>
    </source>
</reference>
<proteinExistence type="predicted"/>
<gene>
    <name evidence="2" type="ORF">Fcan01_26901</name>
</gene>
<organism evidence="2 3">
    <name type="scientific">Folsomia candida</name>
    <name type="common">Springtail</name>
    <dbReference type="NCBI Taxonomy" id="158441"/>
    <lineage>
        <taxon>Eukaryota</taxon>
        <taxon>Metazoa</taxon>
        <taxon>Ecdysozoa</taxon>
        <taxon>Arthropoda</taxon>
        <taxon>Hexapoda</taxon>
        <taxon>Collembola</taxon>
        <taxon>Entomobryomorpha</taxon>
        <taxon>Isotomoidea</taxon>
        <taxon>Isotomidae</taxon>
        <taxon>Proisotominae</taxon>
        <taxon>Folsomia</taxon>
    </lineage>
</organism>
<evidence type="ECO:0000313" key="3">
    <source>
        <dbReference type="Proteomes" id="UP000198287"/>
    </source>
</evidence>
<accession>A0A226D034</accession>
<evidence type="ECO:0000256" key="1">
    <source>
        <dbReference type="SAM" id="SignalP"/>
    </source>
</evidence>
<feature type="signal peptide" evidence="1">
    <location>
        <begin position="1"/>
        <end position="25"/>
    </location>
</feature>
<sequence length="281" mass="31165">MKPGLDKLVILGGIFLLGSLTVGEASLCSNNVIETTATICPGAGIDAAANVSYRFATIRDLAWVLTPRSYFLSNGNQFTYRSIYECLSGSCAPDQAAIEGMFTNVDFTLDDMTVKIDDGAKYIHLICTPRALTVQGLWNVITSTLKALPILDWDSIETALQQVAVLYPTLPILIQEFARFSCHPHPLCLPQIIDTPFCSRGTRPSYLQRWDAVISWTDHISDTTGTGTAFMLSSCINEKGAWSVMSQVPQQGSESIDEFWQVPTNQSFNPDYYTWQNYNYL</sequence>
<dbReference type="Proteomes" id="UP000198287">
    <property type="component" value="Unassembled WGS sequence"/>
</dbReference>
<dbReference type="AlphaFoldDB" id="A0A226D034"/>
<evidence type="ECO:0000313" key="2">
    <source>
        <dbReference type="EMBL" id="OXA38420.1"/>
    </source>
</evidence>
<feature type="chain" id="PRO_5013053393" evidence="1">
    <location>
        <begin position="26"/>
        <end position="281"/>
    </location>
</feature>
<protein>
    <submittedName>
        <fullName evidence="2">Uncharacterized protein</fullName>
    </submittedName>
</protein>
<comment type="caution">
    <text evidence="2">The sequence shown here is derived from an EMBL/GenBank/DDBJ whole genome shotgun (WGS) entry which is preliminary data.</text>
</comment>
<keyword evidence="1" id="KW-0732">Signal</keyword>
<name>A0A226D034_FOLCA</name>
<dbReference type="EMBL" id="LNIX01000046">
    <property type="protein sequence ID" value="OXA38420.1"/>
    <property type="molecule type" value="Genomic_DNA"/>
</dbReference>
<keyword evidence="3" id="KW-1185">Reference proteome</keyword>